<name>A0A840SI37_9RHOB</name>
<feature type="domain" description="HTH lacI-type" evidence="5">
    <location>
        <begin position="20"/>
        <end position="74"/>
    </location>
</feature>
<evidence type="ECO:0000256" key="3">
    <source>
        <dbReference type="ARBA" id="ARBA00023163"/>
    </source>
</evidence>
<dbReference type="RefSeq" id="WP_184146823.1">
    <property type="nucleotide sequence ID" value="NZ_JACHFM010000001.1"/>
</dbReference>
<dbReference type="PANTHER" id="PTHR30146">
    <property type="entry name" value="LACI-RELATED TRANSCRIPTIONAL REPRESSOR"/>
    <property type="match status" value="1"/>
</dbReference>
<dbReference type="Gene3D" id="3.40.50.2300">
    <property type="match status" value="2"/>
</dbReference>
<dbReference type="PANTHER" id="PTHR30146:SF153">
    <property type="entry name" value="LACTOSE OPERON REPRESSOR"/>
    <property type="match status" value="1"/>
</dbReference>
<accession>A0A840SI37</accession>
<dbReference type="Proteomes" id="UP000549457">
    <property type="component" value="Unassembled WGS sequence"/>
</dbReference>
<dbReference type="SUPFAM" id="SSF53822">
    <property type="entry name" value="Periplasmic binding protein-like I"/>
    <property type="match status" value="1"/>
</dbReference>
<dbReference type="CDD" id="cd01392">
    <property type="entry name" value="HTH_LacI"/>
    <property type="match status" value="1"/>
</dbReference>
<evidence type="ECO:0000259" key="5">
    <source>
        <dbReference type="PROSITE" id="PS50932"/>
    </source>
</evidence>
<evidence type="ECO:0000313" key="6">
    <source>
        <dbReference type="EMBL" id="MBB5220604.1"/>
    </source>
</evidence>
<evidence type="ECO:0000256" key="2">
    <source>
        <dbReference type="ARBA" id="ARBA00023125"/>
    </source>
</evidence>
<dbReference type="InterPro" id="IPR046335">
    <property type="entry name" value="LacI/GalR-like_sensor"/>
</dbReference>
<dbReference type="AlphaFoldDB" id="A0A840SI37"/>
<evidence type="ECO:0000313" key="7">
    <source>
        <dbReference type="Proteomes" id="UP000549457"/>
    </source>
</evidence>
<dbReference type="SMART" id="SM00354">
    <property type="entry name" value="HTH_LACI"/>
    <property type="match status" value="1"/>
</dbReference>
<proteinExistence type="predicted"/>
<evidence type="ECO:0000256" key="4">
    <source>
        <dbReference type="SAM" id="MobiDB-lite"/>
    </source>
</evidence>
<gene>
    <name evidence="6" type="ORF">HNP73_000525</name>
</gene>
<dbReference type="CDD" id="cd20009">
    <property type="entry name" value="PBP1_RafR-like"/>
    <property type="match status" value="1"/>
</dbReference>
<evidence type="ECO:0000256" key="1">
    <source>
        <dbReference type="ARBA" id="ARBA00023015"/>
    </source>
</evidence>
<organism evidence="6 7">
    <name type="scientific">Amaricoccus macauensis</name>
    <dbReference type="NCBI Taxonomy" id="57001"/>
    <lineage>
        <taxon>Bacteria</taxon>
        <taxon>Pseudomonadati</taxon>
        <taxon>Pseudomonadota</taxon>
        <taxon>Alphaproteobacteria</taxon>
        <taxon>Rhodobacterales</taxon>
        <taxon>Paracoccaceae</taxon>
        <taxon>Amaricoccus</taxon>
    </lineage>
</organism>
<keyword evidence="3" id="KW-0804">Transcription</keyword>
<sequence>MSAVDGRDGAGAPRDAAGRPTLKTIAYMTGLGVTTVSRALHDAPDIGQATKERVRLVANQIGYRPNRAGVRLRTGKTNVISLILSVETEVLGLTSHLVHGISEYLAGSPYHLIVTPYSLQNDPLDPVRYIVETASADGVIFSRTEPQDARVRYLHERGFPFATHGRTDMGVAHPFFDFDNERYAEMAVERLAARGRRRLALLRPPGALTFAHHMSMGFERAIDRLDLIDIPMRDVTTDSSHEAIEAEVARMMRSSRRRPDGFVCGSANSAIAVIGAAEAEGFEVGRDFDLAVKDSFRIMQKFRRETIVIHENFRAAGNALAEAVVRTIEGVPPERLQRLEEPPGDIAPGGSDEG</sequence>
<keyword evidence="1" id="KW-0805">Transcription regulation</keyword>
<dbReference type="GO" id="GO:0000976">
    <property type="term" value="F:transcription cis-regulatory region binding"/>
    <property type="evidence" value="ECO:0007669"/>
    <property type="project" value="TreeGrafter"/>
</dbReference>
<dbReference type="Pfam" id="PF13377">
    <property type="entry name" value="Peripla_BP_3"/>
    <property type="match status" value="1"/>
</dbReference>
<dbReference type="InterPro" id="IPR010982">
    <property type="entry name" value="Lambda_DNA-bd_dom_sf"/>
</dbReference>
<reference evidence="6 7" key="1">
    <citation type="submission" date="2020-08" db="EMBL/GenBank/DDBJ databases">
        <title>Genomic Encyclopedia of Type Strains, Phase IV (KMG-IV): sequencing the most valuable type-strain genomes for metagenomic binning, comparative biology and taxonomic classification.</title>
        <authorList>
            <person name="Goeker M."/>
        </authorList>
    </citation>
    <scope>NUCLEOTIDE SEQUENCE [LARGE SCALE GENOMIC DNA]</scope>
    <source>
        <strain evidence="6 7">DSM 101730</strain>
    </source>
</reference>
<dbReference type="Gene3D" id="1.10.260.40">
    <property type="entry name" value="lambda repressor-like DNA-binding domains"/>
    <property type="match status" value="1"/>
</dbReference>
<protein>
    <submittedName>
        <fullName evidence="6">LacI family transcriptional regulator</fullName>
    </submittedName>
</protein>
<dbReference type="InterPro" id="IPR028082">
    <property type="entry name" value="Peripla_BP_I"/>
</dbReference>
<dbReference type="EMBL" id="JACHFM010000001">
    <property type="protein sequence ID" value="MBB5220604.1"/>
    <property type="molecule type" value="Genomic_DNA"/>
</dbReference>
<dbReference type="SUPFAM" id="SSF47413">
    <property type="entry name" value="lambda repressor-like DNA-binding domains"/>
    <property type="match status" value="1"/>
</dbReference>
<dbReference type="Pfam" id="PF00356">
    <property type="entry name" value="LacI"/>
    <property type="match status" value="1"/>
</dbReference>
<dbReference type="PROSITE" id="PS50932">
    <property type="entry name" value="HTH_LACI_2"/>
    <property type="match status" value="1"/>
</dbReference>
<comment type="caution">
    <text evidence="6">The sequence shown here is derived from an EMBL/GenBank/DDBJ whole genome shotgun (WGS) entry which is preliminary data.</text>
</comment>
<feature type="region of interest" description="Disordered" evidence="4">
    <location>
        <begin position="334"/>
        <end position="354"/>
    </location>
</feature>
<dbReference type="GO" id="GO:0003700">
    <property type="term" value="F:DNA-binding transcription factor activity"/>
    <property type="evidence" value="ECO:0007669"/>
    <property type="project" value="TreeGrafter"/>
</dbReference>
<dbReference type="InterPro" id="IPR000843">
    <property type="entry name" value="HTH_LacI"/>
</dbReference>
<keyword evidence="7" id="KW-1185">Reference proteome</keyword>
<keyword evidence="2" id="KW-0238">DNA-binding</keyword>